<accession>A0AAD9SFV6</accession>
<evidence type="ECO:0000259" key="2">
    <source>
        <dbReference type="Pfam" id="PF13649"/>
    </source>
</evidence>
<evidence type="ECO:0000313" key="3">
    <source>
        <dbReference type="EMBL" id="KAK2606783.1"/>
    </source>
</evidence>
<gene>
    <name evidence="3" type="ORF">N8I77_005511</name>
</gene>
<keyword evidence="4" id="KW-1185">Reference proteome</keyword>
<evidence type="ECO:0000313" key="4">
    <source>
        <dbReference type="Proteomes" id="UP001265746"/>
    </source>
</evidence>
<dbReference type="AlphaFoldDB" id="A0AAD9SFV6"/>
<evidence type="ECO:0000256" key="1">
    <source>
        <dbReference type="SAM" id="MobiDB-lite"/>
    </source>
</evidence>
<sequence>MRSIRPRIPHNILLQHTRSTKPAVPFPEMSTTTSKPSSSLNGGSAMQAILESGAGDEWQAFLIETMRTISAPLARRMLAQVGLGAGTTEPYRLLEQGCGMGVVAPLLHETVPRGVQEKSSVVCGDFSGPLVEAVKGRMEREGWVNCEAKVVDAQESGLPSGSFTHVVGNIVYHTIPKSLAALKDSIRLLQPGGTFAVTTWHSQSSAWATDVRDAFNSLPSRLHPPNYAFHMPMQLTDDGHWDDVDWVRGALTDQGLVDVQVDVLATLSSIKSPEHFMKTSGMMVEYAGKLNLGLDLQNGRDKVEEVKELVKKHLVEKYGEEGKWTLTWVSIIASGRKPS</sequence>
<comment type="caution">
    <text evidence="3">The sequence shown here is derived from an EMBL/GenBank/DDBJ whole genome shotgun (WGS) entry which is preliminary data.</text>
</comment>
<feature type="region of interest" description="Disordered" evidence="1">
    <location>
        <begin position="17"/>
        <end position="43"/>
    </location>
</feature>
<dbReference type="Proteomes" id="UP001265746">
    <property type="component" value="Unassembled WGS sequence"/>
</dbReference>
<dbReference type="InterPro" id="IPR041698">
    <property type="entry name" value="Methyltransf_25"/>
</dbReference>
<feature type="domain" description="Methyltransferase" evidence="2">
    <location>
        <begin position="94"/>
        <end position="193"/>
    </location>
</feature>
<dbReference type="SUPFAM" id="SSF53335">
    <property type="entry name" value="S-adenosyl-L-methionine-dependent methyltransferases"/>
    <property type="match status" value="1"/>
</dbReference>
<dbReference type="Gene3D" id="3.40.50.150">
    <property type="entry name" value="Vaccinia Virus protein VP39"/>
    <property type="match status" value="1"/>
</dbReference>
<dbReference type="EMBL" id="JAUJFL010000003">
    <property type="protein sequence ID" value="KAK2606783.1"/>
    <property type="molecule type" value="Genomic_DNA"/>
</dbReference>
<dbReference type="Pfam" id="PF13649">
    <property type="entry name" value="Methyltransf_25"/>
    <property type="match status" value="1"/>
</dbReference>
<reference evidence="3" key="1">
    <citation type="submission" date="2023-06" db="EMBL/GenBank/DDBJ databases">
        <authorList>
            <person name="Noh H."/>
        </authorList>
    </citation>
    <scope>NUCLEOTIDE SEQUENCE</scope>
    <source>
        <strain evidence="3">DUCC20226</strain>
    </source>
</reference>
<name>A0AAD9SFV6_PHOAM</name>
<feature type="compositionally biased region" description="Polar residues" evidence="1">
    <location>
        <begin position="29"/>
        <end position="43"/>
    </location>
</feature>
<dbReference type="InterPro" id="IPR029063">
    <property type="entry name" value="SAM-dependent_MTases_sf"/>
</dbReference>
<proteinExistence type="predicted"/>
<organism evidence="3 4">
    <name type="scientific">Phomopsis amygdali</name>
    <name type="common">Fusicoccum amygdali</name>
    <dbReference type="NCBI Taxonomy" id="1214568"/>
    <lineage>
        <taxon>Eukaryota</taxon>
        <taxon>Fungi</taxon>
        <taxon>Dikarya</taxon>
        <taxon>Ascomycota</taxon>
        <taxon>Pezizomycotina</taxon>
        <taxon>Sordariomycetes</taxon>
        <taxon>Sordariomycetidae</taxon>
        <taxon>Diaporthales</taxon>
        <taxon>Diaporthaceae</taxon>
        <taxon>Diaporthe</taxon>
    </lineage>
</organism>
<protein>
    <recommendedName>
        <fullName evidence="2">Methyltransferase domain-containing protein</fullName>
    </recommendedName>
</protein>
<dbReference type="CDD" id="cd02440">
    <property type="entry name" value="AdoMet_MTases"/>
    <property type="match status" value="1"/>
</dbReference>